<dbReference type="PROSITE" id="PS50112">
    <property type="entry name" value="PAS"/>
    <property type="match status" value="1"/>
</dbReference>
<dbReference type="InterPro" id="IPR004358">
    <property type="entry name" value="Sig_transdc_His_kin-like_C"/>
</dbReference>
<dbReference type="CDD" id="cd00130">
    <property type="entry name" value="PAS"/>
    <property type="match status" value="1"/>
</dbReference>
<keyword evidence="11 15" id="KW-1133">Transmembrane helix</keyword>
<evidence type="ECO:0000256" key="5">
    <source>
        <dbReference type="ARBA" id="ARBA00022553"/>
    </source>
</evidence>
<dbReference type="InterPro" id="IPR036890">
    <property type="entry name" value="HATPase_C_sf"/>
</dbReference>
<dbReference type="SMART" id="SM00387">
    <property type="entry name" value="HATPase_c"/>
    <property type="match status" value="1"/>
</dbReference>
<evidence type="ECO:0000256" key="6">
    <source>
        <dbReference type="ARBA" id="ARBA00022679"/>
    </source>
</evidence>
<evidence type="ECO:0000256" key="1">
    <source>
        <dbReference type="ARBA" id="ARBA00000085"/>
    </source>
</evidence>
<evidence type="ECO:0000256" key="10">
    <source>
        <dbReference type="ARBA" id="ARBA00022840"/>
    </source>
</evidence>
<keyword evidence="9" id="KW-0418">Kinase</keyword>
<feature type="coiled-coil region" evidence="14">
    <location>
        <begin position="494"/>
        <end position="538"/>
    </location>
</feature>
<dbReference type="GO" id="GO:0005524">
    <property type="term" value="F:ATP binding"/>
    <property type="evidence" value="ECO:0007669"/>
    <property type="project" value="UniProtKB-KW"/>
</dbReference>
<evidence type="ECO:0000256" key="2">
    <source>
        <dbReference type="ARBA" id="ARBA00004651"/>
    </source>
</evidence>
<keyword evidence="12" id="KW-0902">Two-component regulatory system</keyword>
<dbReference type="InterPro" id="IPR033479">
    <property type="entry name" value="dCache_1"/>
</dbReference>
<dbReference type="PANTHER" id="PTHR43065:SF10">
    <property type="entry name" value="PEROXIDE STRESS-ACTIVATED HISTIDINE KINASE MAK3"/>
    <property type="match status" value="1"/>
</dbReference>
<comment type="caution">
    <text evidence="20">The sequence shown here is derived from an EMBL/GenBank/DDBJ whole genome shotgun (WGS) entry which is preliminary data.</text>
</comment>
<dbReference type="Gene3D" id="1.10.287.130">
    <property type="match status" value="1"/>
</dbReference>
<keyword evidence="7 15" id="KW-0812">Transmembrane</keyword>
<comment type="catalytic activity">
    <reaction evidence="1">
        <text>ATP + protein L-histidine = ADP + protein N-phospho-L-histidine.</text>
        <dbReference type="EC" id="2.7.13.3"/>
    </reaction>
</comment>
<comment type="subcellular location">
    <subcellularLocation>
        <location evidence="2">Cell membrane</location>
        <topology evidence="2">Multi-pass membrane protein</topology>
    </subcellularLocation>
</comment>
<dbReference type="Pfam" id="PF02743">
    <property type="entry name" value="dCache_1"/>
    <property type="match status" value="1"/>
</dbReference>
<dbReference type="Gene3D" id="3.30.565.10">
    <property type="entry name" value="Histidine kinase-like ATPase, C-terminal domain"/>
    <property type="match status" value="1"/>
</dbReference>
<dbReference type="Proteomes" id="UP000244240">
    <property type="component" value="Unassembled WGS sequence"/>
</dbReference>
<dbReference type="EC" id="2.7.13.3" evidence="3"/>
<evidence type="ECO:0000256" key="12">
    <source>
        <dbReference type="ARBA" id="ARBA00023012"/>
    </source>
</evidence>
<dbReference type="GO" id="GO:0005886">
    <property type="term" value="C:plasma membrane"/>
    <property type="evidence" value="ECO:0007669"/>
    <property type="project" value="UniProtKB-SubCell"/>
</dbReference>
<evidence type="ECO:0000259" key="18">
    <source>
        <dbReference type="PROSITE" id="PS50113"/>
    </source>
</evidence>
<protein>
    <recommendedName>
        <fullName evidence="3">histidine kinase</fullName>
        <ecNumber evidence="3">2.7.13.3</ecNumber>
    </recommendedName>
</protein>
<evidence type="ECO:0000256" key="15">
    <source>
        <dbReference type="SAM" id="Phobius"/>
    </source>
</evidence>
<dbReference type="PROSITE" id="PS50885">
    <property type="entry name" value="HAMP"/>
    <property type="match status" value="1"/>
</dbReference>
<name>A0A2T6C7Z7_9BACL</name>
<keyword evidence="13 15" id="KW-0472">Membrane</keyword>
<evidence type="ECO:0000259" key="19">
    <source>
        <dbReference type="PROSITE" id="PS50885"/>
    </source>
</evidence>
<evidence type="ECO:0000256" key="14">
    <source>
        <dbReference type="SAM" id="Coils"/>
    </source>
</evidence>
<evidence type="ECO:0000256" key="8">
    <source>
        <dbReference type="ARBA" id="ARBA00022741"/>
    </source>
</evidence>
<dbReference type="InterPro" id="IPR003594">
    <property type="entry name" value="HATPase_dom"/>
</dbReference>
<dbReference type="InterPro" id="IPR000014">
    <property type="entry name" value="PAS"/>
</dbReference>
<organism evidence="20 21">
    <name type="scientific">Melghirimyces profundicolus</name>
    <dbReference type="NCBI Taxonomy" id="1242148"/>
    <lineage>
        <taxon>Bacteria</taxon>
        <taxon>Bacillati</taxon>
        <taxon>Bacillota</taxon>
        <taxon>Bacilli</taxon>
        <taxon>Bacillales</taxon>
        <taxon>Thermoactinomycetaceae</taxon>
        <taxon>Melghirimyces</taxon>
    </lineage>
</organism>
<dbReference type="SUPFAM" id="SSF55785">
    <property type="entry name" value="PYP-like sensor domain (PAS domain)"/>
    <property type="match status" value="1"/>
</dbReference>
<dbReference type="Pfam" id="PF00512">
    <property type="entry name" value="HisKA"/>
    <property type="match status" value="1"/>
</dbReference>
<feature type="domain" description="PAC" evidence="18">
    <location>
        <begin position="420"/>
        <end position="472"/>
    </location>
</feature>
<evidence type="ECO:0000256" key="7">
    <source>
        <dbReference type="ARBA" id="ARBA00022692"/>
    </source>
</evidence>
<dbReference type="CDD" id="cd00082">
    <property type="entry name" value="HisKA"/>
    <property type="match status" value="1"/>
</dbReference>
<dbReference type="RefSeq" id="WP_108021946.1">
    <property type="nucleotide sequence ID" value="NZ_QBKR01000003.1"/>
</dbReference>
<feature type="domain" description="Histidine kinase" evidence="16">
    <location>
        <begin position="485"/>
        <end position="697"/>
    </location>
</feature>
<dbReference type="Gene3D" id="3.30.450.20">
    <property type="entry name" value="PAS domain"/>
    <property type="match status" value="3"/>
</dbReference>
<keyword evidence="5" id="KW-0597">Phosphoprotein</keyword>
<accession>A0A2T6C7Z7</accession>
<feature type="domain" description="HAMP" evidence="19">
    <location>
        <begin position="298"/>
        <end position="350"/>
    </location>
</feature>
<evidence type="ECO:0000313" key="21">
    <source>
        <dbReference type="Proteomes" id="UP000244240"/>
    </source>
</evidence>
<evidence type="ECO:0000256" key="11">
    <source>
        <dbReference type="ARBA" id="ARBA00022989"/>
    </source>
</evidence>
<dbReference type="Gene3D" id="6.10.340.10">
    <property type="match status" value="1"/>
</dbReference>
<dbReference type="PANTHER" id="PTHR43065">
    <property type="entry name" value="SENSOR HISTIDINE KINASE"/>
    <property type="match status" value="1"/>
</dbReference>
<keyword evidence="10" id="KW-0067">ATP-binding</keyword>
<dbReference type="SUPFAM" id="SSF47384">
    <property type="entry name" value="Homodimeric domain of signal transducing histidine kinase"/>
    <property type="match status" value="1"/>
</dbReference>
<evidence type="ECO:0000256" key="4">
    <source>
        <dbReference type="ARBA" id="ARBA00022475"/>
    </source>
</evidence>
<dbReference type="InterPro" id="IPR035965">
    <property type="entry name" value="PAS-like_dom_sf"/>
</dbReference>
<dbReference type="PRINTS" id="PR00344">
    <property type="entry name" value="BCTRLSENSOR"/>
</dbReference>
<dbReference type="EMBL" id="QBKR01000003">
    <property type="protein sequence ID" value="PTX64396.1"/>
    <property type="molecule type" value="Genomic_DNA"/>
</dbReference>
<evidence type="ECO:0000256" key="13">
    <source>
        <dbReference type="ARBA" id="ARBA00023136"/>
    </source>
</evidence>
<evidence type="ECO:0000256" key="9">
    <source>
        <dbReference type="ARBA" id="ARBA00022777"/>
    </source>
</evidence>
<keyword evidence="4" id="KW-1003">Cell membrane</keyword>
<keyword evidence="6" id="KW-0808">Transferase</keyword>
<dbReference type="InterPro" id="IPR003660">
    <property type="entry name" value="HAMP_dom"/>
</dbReference>
<dbReference type="CDD" id="cd00075">
    <property type="entry name" value="HATPase"/>
    <property type="match status" value="1"/>
</dbReference>
<proteinExistence type="predicted"/>
<dbReference type="SUPFAM" id="SSF55874">
    <property type="entry name" value="ATPase domain of HSP90 chaperone/DNA topoisomerase II/histidine kinase"/>
    <property type="match status" value="1"/>
</dbReference>
<evidence type="ECO:0000313" key="20">
    <source>
        <dbReference type="EMBL" id="PTX64396.1"/>
    </source>
</evidence>
<dbReference type="NCBIfam" id="TIGR00229">
    <property type="entry name" value="sensory_box"/>
    <property type="match status" value="1"/>
</dbReference>
<dbReference type="InterPro" id="IPR003661">
    <property type="entry name" value="HisK_dim/P_dom"/>
</dbReference>
<sequence>MNVFNAKLTKRYFIIVLAVILFTLSSIYWITSVVLNSSLERQIQYRDELIASTISRRIGVTMERIVTDLRYVSVYAKDPKGERNVYLKEMERIVSHEPLYLFIQVYDQQGNPLVRVPDRQFPKPLQFTELHQRLSWSKTHYISNLTTLPDGTKTIAIAYPTLDQEGNYMGGVIAYLNLNTLSDYLKEFAIGKKGTNIIVDRNGSIIGDSDMKRIGKPFESHTLTNHLQKDRFGMWEGKLSGEDWIVAYRPMLLGEMGLLTGETIDQAMEPARDVRTLMLQGFSIVLFIATFLTVFGTSRVVKPILQLIKQVKEYKEGKRRKFDFLDTKDELKDLSTVMEQMANQLTEKERRLYYILESIPYGVITTDQDGKVTTMNKGAENLTLYEKEEVIGKYIYELPLKDSKEEFISWKTLREGRAFEEIESYIFDKDKQKHDVIIYSSLFRGENQELIGTILVIRDVSQMKKLEEHLKRSERLASMGQLTAGIAHEIKNPLSIIQAAVEAIQMELNESELENKEMEELTDNILESSDRMNRLLTDFLKLTKGSDVHNRERIDLIHVFEELLNLFRKKLNDQGITIHKQYEVREAPVYGNKDQLIQVFLNILLNSLQAMDQGGEIRFRLLEQSGYWQIEIADTGKGIPEPQLKWIFNPLFSTKNEGTGLGLSIAHEIITHHGGRVWASSTEHKGMTITIQLPKEKGGLT</sequence>
<keyword evidence="14" id="KW-0175">Coiled coil</keyword>
<reference evidence="20 21" key="1">
    <citation type="submission" date="2018-04" db="EMBL/GenBank/DDBJ databases">
        <title>Genomic Encyclopedia of Archaeal and Bacterial Type Strains, Phase II (KMG-II): from individual species to whole genera.</title>
        <authorList>
            <person name="Goeker M."/>
        </authorList>
    </citation>
    <scope>NUCLEOTIDE SEQUENCE [LARGE SCALE GENOMIC DNA]</scope>
    <source>
        <strain evidence="20 21">DSM 45787</strain>
    </source>
</reference>
<dbReference type="Pfam" id="PF02518">
    <property type="entry name" value="HATPase_c"/>
    <property type="match status" value="1"/>
</dbReference>
<feature type="domain" description="PAS" evidence="17">
    <location>
        <begin position="348"/>
        <end position="398"/>
    </location>
</feature>
<dbReference type="GO" id="GO:0000155">
    <property type="term" value="F:phosphorelay sensor kinase activity"/>
    <property type="evidence" value="ECO:0007669"/>
    <property type="project" value="InterPro"/>
</dbReference>
<keyword evidence="8" id="KW-0547">Nucleotide-binding</keyword>
<evidence type="ECO:0000259" key="16">
    <source>
        <dbReference type="PROSITE" id="PS50109"/>
    </source>
</evidence>
<evidence type="ECO:0000259" key="17">
    <source>
        <dbReference type="PROSITE" id="PS50112"/>
    </source>
</evidence>
<dbReference type="SMART" id="SM00388">
    <property type="entry name" value="HisKA"/>
    <property type="match status" value="1"/>
</dbReference>
<dbReference type="AlphaFoldDB" id="A0A2T6C7Z7"/>
<dbReference type="InterPro" id="IPR005467">
    <property type="entry name" value="His_kinase_dom"/>
</dbReference>
<dbReference type="Pfam" id="PF13426">
    <property type="entry name" value="PAS_9"/>
    <property type="match status" value="1"/>
</dbReference>
<dbReference type="PROSITE" id="PS50109">
    <property type="entry name" value="HIS_KIN"/>
    <property type="match status" value="1"/>
</dbReference>
<dbReference type="SMART" id="SM00091">
    <property type="entry name" value="PAS"/>
    <property type="match status" value="1"/>
</dbReference>
<feature type="transmembrane region" description="Helical" evidence="15">
    <location>
        <begin position="12"/>
        <end position="35"/>
    </location>
</feature>
<dbReference type="InterPro" id="IPR036097">
    <property type="entry name" value="HisK_dim/P_sf"/>
</dbReference>
<keyword evidence="21" id="KW-1185">Reference proteome</keyword>
<dbReference type="InterPro" id="IPR000700">
    <property type="entry name" value="PAS-assoc_C"/>
</dbReference>
<dbReference type="OrthoDB" id="9815750at2"/>
<dbReference type="PROSITE" id="PS50113">
    <property type="entry name" value="PAC"/>
    <property type="match status" value="1"/>
</dbReference>
<evidence type="ECO:0000256" key="3">
    <source>
        <dbReference type="ARBA" id="ARBA00012438"/>
    </source>
</evidence>
<gene>
    <name evidence="20" type="ORF">C8P63_103182</name>
</gene>